<evidence type="ECO:0000256" key="2">
    <source>
        <dbReference type="ARBA" id="ARBA00010506"/>
    </source>
</evidence>
<dbReference type="GO" id="GO:0000981">
    <property type="term" value="F:DNA-binding transcription factor activity, RNA polymerase II-specific"/>
    <property type="evidence" value="ECO:0007669"/>
    <property type="project" value="TreeGrafter"/>
</dbReference>
<comment type="caution">
    <text evidence="17">The sequence shown here is derived from an EMBL/GenBank/DDBJ whole genome shotgun (WGS) entry which is preliminary data.</text>
</comment>
<dbReference type="GO" id="GO:0000398">
    <property type="term" value="P:mRNA splicing, via spliceosome"/>
    <property type="evidence" value="ECO:0007669"/>
    <property type="project" value="InterPro"/>
</dbReference>
<evidence type="ECO:0000256" key="5">
    <source>
        <dbReference type="ARBA" id="ARBA00022737"/>
    </source>
</evidence>
<feature type="coiled-coil region" evidence="13">
    <location>
        <begin position="699"/>
        <end position="751"/>
    </location>
</feature>
<comment type="subcellular location">
    <subcellularLocation>
        <location evidence="1">Nucleus</location>
    </subcellularLocation>
</comment>
<dbReference type="PROSITE" id="PS50090">
    <property type="entry name" value="MYB_LIKE"/>
    <property type="match status" value="2"/>
</dbReference>
<dbReference type="CDD" id="cd11659">
    <property type="entry name" value="SANT_CDC5_II"/>
    <property type="match status" value="1"/>
</dbReference>
<keyword evidence="9" id="KW-0508">mRNA splicing</keyword>
<dbReference type="STRING" id="990121.A0A0V0ZEE7"/>
<organism evidence="17 18">
    <name type="scientific">Trichinella patagoniensis</name>
    <dbReference type="NCBI Taxonomy" id="990121"/>
    <lineage>
        <taxon>Eukaryota</taxon>
        <taxon>Metazoa</taxon>
        <taxon>Ecdysozoa</taxon>
        <taxon>Nematoda</taxon>
        <taxon>Enoplea</taxon>
        <taxon>Dorylaimia</taxon>
        <taxon>Trichinellida</taxon>
        <taxon>Trichinellidae</taxon>
        <taxon>Trichinella</taxon>
    </lineage>
</organism>
<keyword evidence="17" id="KW-0132">Cell division</keyword>
<dbReference type="EMBL" id="JYDQ01000214">
    <property type="protein sequence ID" value="KRY10889.1"/>
    <property type="molecule type" value="Genomic_DNA"/>
</dbReference>
<dbReference type="GO" id="GO:0005681">
    <property type="term" value="C:spliceosomal complex"/>
    <property type="evidence" value="ECO:0007669"/>
    <property type="project" value="UniProtKB-KW"/>
</dbReference>
<feature type="region of interest" description="Disordered" evidence="14">
    <location>
        <begin position="121"/>
        <end position="150"/>
    </location>
</feature>
<dbReference type="SUPFAM" id="SSF46689">
    <property type="entry name" value="Homeodomain-like"/>
    <property type="match status" value="2"/>
</dbReference>
<evidence type="ECO:0000259" key="15">
    <source>
        <dbReference type="PROSITE" id="PS50090"/>
    </source>
</evidence>
<dbReference type="GO" id="GO:0000977">
    <property type="term" value="F:RNA polymerase II transcription regulatory region sequence-specific DNA binding"/>
    <property type="evidence" value="ECO:0007669"/>
    <property type="project" value="TreeGrafter"/>
</dbReference>
<dbReference type="InterPro" id="IPR017930">
    <property type="entry name" value="Myb_dom"/>
</dbReference>
<keyword evidence="11" id="KW-0539">Nucleus</keyword>
<accession>A0A0V0ZEE7</accession>
<dbReference type="SMART" id="SM00717">
    <property type="entry name" value="SANT"/>
    <property type="match status" value="2"/>
</dbReference>
<dbReference type="GO" id="GO:0000974">
    <property type="term" value="C:Prp19 complex"/>
    <property type="evidence" value="ECO:0007669"/>
    <property type="project" value="InterPro"/>
</dbReference>
<keyword evidence="8" id="KW-0238">DNA-binding</keyword>
<evidence type="ECO:0000256" key="7">
    <source>
        <dbReference type="ARBA" id="ARBA00023054"/>
    </source>
</evidence>
<dbReference type="InterPro" id="IPR047242">
    <property type="entry name" value="CDC5L/Cef1"/>
</dbReference>
<feature type="compositionally biased region" description="Basic and acidic residues" evidence="14">
    <location>
        <begin position="121"/>
        <end position="135"/>
    </location>
</feature>
<dbReference type="AlphaFoldDB" id="A0A0V0ZEE7"/>
<evidence type="ECO:0000256" key="13">
    <source>
        <dbReference type="SAM" id="Coils"/>
    </source>
</evidence>
<keyword evidence="3" id="KW-0507">mRNA processing</keyword>
<keyword evidence="12" id="KW-0131">Cell cycle</keyword>
<evidence type="ECO:0000256" key="8">
    <source>
        <dbReference type="ARBA" id="ARBA00023125"/>
    </source>
</evidence>
<feature type="domain" description="HTH myb-type" evidence="16">
    <location>
        <begin position="3"/>
        <end position="58"/>
    </location>
</feature>
<evidence type="ECO:0000256" key="4">
    <source>
        <dbReference type="ARBA" id="ARBA00022728"/>
    </source>
</evidence>
<sequence length="822" mass="94373">MVRVIIKGGVWRNTEDEILKAAVMKYGKNQWSRIASLLHRKSAKQCKARWFAVFILLFEWLDPSIKKTEWSREEDEKLLHLAKLMPTQWRTIAPIVGRTASQCLERYEFLLDQAQKKLEGEFQAEDDPRKLRPGEIDPCPETKPARPDPIDMDEDELEMLSEARARLANTQGKKAKRKAREKQLEEARRMASLQKRRELRAAGIAWGRGRKFRKGIDYNEEIPFEKKPAPVLKMDSTIIGFHDPSEDTEPAKLTVHDISKQLSMERALHDSKAKEEKRRMKEKIKQRKEEGISEKAFNKMQAERKRSKLVLPEPQISENDLEGIIKVGKNRAAIRDTALMEVEDSVAADLLPEPITLTPHSNSLRTPLIPQTGSDAVMTEAENLLKMQNLETPLKGGLNPEIESSDFSGITPRRDVVQTPNIMMKSLIAGTPRGGQTPSAWATPASSIATMSTPYRDDLNINADSFEQKQTDLSLSRLRKGFAALPAPKNDFEILPPEEEPEEETVDSEAGAEHLMVKDAADLLLEEEEKRKKAQEEFMKRQSQAVQRSLPRPVEINNNILRPANMTEALSDIQKAEEIIKKQLLCLLHYDSMNNPTVEQLKAARRSDQKAIAKARAPYIAEDPTQFSAEDLEKASRVLDEEWKMLLKIKLPEPVDLASFTEIWKDCYSQFMYHVGRGRFSRIDTMTRKEKMETYQFQLQNIREQMSKEAKKAMKLEQKVKTLLRGYQARLNVLTKEIQELTDDIVTTEIERKSFLSLEENESRAVAKRINNLMADVQVQEVRERELQTRYAALILESEELNMMCQRRDATLTAQPVMYEKE</sequence>
<dbReference type="InterPro" id="IPR047240">
    <property type="entry name" value="SANT_CDC5L_II"/>
</dbReference>
<keyword evidence="10" id="KW-0234">DNA repair</keyword>
<evidence type="ECO:0000256" key="11">
    <source>
        <dbReference type="ARBA" id="ARBA00023242"/>
    </source>
</evidence>
<evidence type="ECO:0000256" key="6">
    <source>
        <dbReference type="ARBA" id="ARBA00022763"/>
    </source>
</evidence>
<feature type="domain" description="Myb-like" evidence="15">
    <location>
        <begin position="62"/>
        <end position="111"/>
    </location>
</feature>
<feature type="domain" description="Myb-like" evidence="15">
    <location>
        <begin position="3"/>
        <end position="54"/>
    </location>
</feature>
<dbReference type="InterPro" id="IPR001005">
    <property type="entry name" value="SANT/Myb"/>
</dbReference>
<dbReference type="InterPro" id="IPR009057">
    <property type="entry name" value="Homeodomain-like_sf"/>
</dbReference>
<keyword evidence="18" id="KW-1185">Reference proteome</keyword>
<comment type="similarity">
    <text evidence="2">Belongs to the CEF1 family.</text>
</comment>
<evidence type="ECO:0000313" key="18">
    <source>
        <dbReference type="Proteomes" id="UP000054783"/>
    </source>
</evidence>
<dbReference type="Gene3D" id="1.10.10.60">
    <property type="entry name" value="Homeodomain-like"/>
    <property type="match status" value="2"/>
</dbReference>
<dbReference type="FunFam" id="1.10.10.60:FF:000021">
    <property type="entry name" value="CDC5 cell division cycle 5-like"/>
    <property type="match status" value="1"/>
</dbReference>
<gene>
    <name evidence="17" type="primary">CDC5L</name>
    <name evidence="17" type="ORF">T12_12060</name>
</gene>
<evidence type="ECO:0000256" key="10">
    <source>
        <dbReference type="ARBA" id="ARBA00023204"/>
    </source>
</evidence>
<dbReference type="Pfam" id="PF00249">
    <property type="entry name" value="Myb_DNA-binding"/>
    <property type="match status" value="2"/>
</dbReference>
<feature type="domain" description="HTH myb-type" evidence="16">
    <location>
        <begin position="62"/>
        <end position="115"/>
    </location>
</feature>
<evidence type="ECO:0000256" key="3">
    <source>
        <dbReference type="ARBA" id="ARBA00022664"/>
    </source>
</evidence>
<keyword evidence="4" id="KW-0747">Spliceosome</keyword>
<evidence type="ECO:0000256" key="1">
    <source>
        <dbReference type="ARBA" id="ARBA00004123"/>
    </source>
</evidence>
<dbReference type="PANTHER" id="PTHR45885">
    <property type="entry name" value="CELL DIVISION CYCLE 5-LIKE PROTEIN"/>
    <property type="match status" value="1"/>
</dbReference>
<dbReference type="OrthoDB" id="1410009at2759"/>
<dbReference type="PANTHER" id="PTHR45885:SF1">
    <property type="entry name" value="CELL DIVISION CYCLE 5-LIKE PROTEIN"/>
    <property type="match status" value="1"/>
</dbReference>
<reference evidence="17 18" key="1">
    <citation type="submission" date="2015-01" db="EMBL/GenBank/DDBJ databases">
        <title>Evolution of Trichinella species and genotypes.</title>
        <authorList>
            <person name="Korhonen P.K."/>
            <person name="Edoardo P."/>
            <person name="Giuseppe L.R."/>
            <person name="Gasser R.B."/>
        </authorList>
    </citation>
    <scope>NUCLEOTIDE SEQUENCE [LARGE SCALE GENOMIC DNA]</scope>
    <source>
        <strain evidence="17">ISS2496</strain>
    </source>
</reference>
<evidence type="ECO:0000259" key="16">
    <source>
        <dbReference type="PROSITE" id="PS51294"/>
    </source>
</evidence>
<dbReference type="PROSITE" id="PS51294">
    <property type="entry name" value="HTH_MYB"/>
    <property type="match status" value="2"/>
</dbReference>
<keyword evidence="5" id="KW-0677">Repeat</keyword>
<dbReference type="FunFam" id="1.10.10.60:FF:000091">
    <property type="entry name" value="CDC5 cell division cycle 5-like"/>
    <property type="match status" value="1"/>
</dbReference>
<evidence type="ECO:0000256" key="12">
    <source>
        <dbReference type="ARBA" id="ARBA00023306"/>
    </source>
</evidence>
<dbReference type="GO" id="GO:0006281">
    <property type="term" value="P:DNA repair"/>
    <property type="evidence" value="ECO:0007669"/>
    <property type="project" value="UniProtKB-KW"/>
</dbReference>
<protein>
    <submittedName>
        <fullName evidence="17">Cell division cycle 5-like protein</fullName>
    </submittedName>
</protein>
<dbReference type="Pfam" id="PF11831">
    <property type="entry name" value="Myb_Cef"/>
    <property type="match status" value="1"/>
</dbReference>
<keyword evidence="6" id="KW-0227">DNA damage</keyword>
<evidence type="ECO:0000256" key="14">
    <source>
        <dbReference type="SAM" id="MobiDB-lite"/>
    </source>
</evidence>
<evidence type="ECO:0000256" key="9">
    <source>
        <dbReference type="ARBA" id="ARBA00023187"/>
    </source>
</evidence>
<dbReference type="CDD" id="cd00167">
    <property type="entry name" value="SANT"/>
    <property type="match status" value="1"/>
</dbReference>
<proteinExistence type="inferred from homology"/>
<dbReference type="InterPro" id="IPR021786">
    <property type="entry name" value="Cdc5p/Cef1_C"/>
</dbReference>
<name>A0A0V0ZEE7_9BILA</name>
<dbReference type="Proteomes" id="UP000054783">
    <property type="component" value="Unassembled WGS sequence"/>
</dbReference>
<dbReference type="GO" id="GO:0051301">
    <property type="term" value="P:cell division"/>
    <property type="evidence" value="ECO:0007669"/>
    <property type="project" value="UniProtKB-KW"/>
</dbReference>
<feature type="coiled-coil region" evidence="13">
    <location>
        <begin position="517"/>
        <end position="545"/>
    </location>
</feature>
<keyword evidence="7 13" id="KW-0175">Coiled coil</keyword>
<evidence type="ECO:0000313" key="17">
    <source>
        <dbReference type="EMBL" id="KRY10889.1"/>
    </source>
</evidence>